<protein>
    <submittedName>
        <fullName evidence="2">Maleate cis-trans isomerase</fullName>
    </submittedName>
</protein>
<dbReference type="InterPro" id="IPR001920">
    <property type="entry name" value="Asp/Glu_race"/>
</dbReference>
<gene>
    <name evidence="2" type="ORF">FHR84_000945</name>
</gene>
<accession>A0A852YSE6</accession>
<keyword evidence="3" id="KW-1185">Reference proteome</keyword>
<dbReference type="GO" id="GO:0016855">
    <property type="term" value="F:racemase and epimerase activity, acting on amino acids and derivatives"/>
    <property type="evidence" value="ECO:0007669"/>
    <property type="project" value="InterPro"/>
</dbReference>
<dbReference type="RefSeq" id="WP_179534131.1">
    <property type="nucleotide sequence ID" value="NZ_JACBYW010000001.1"/>
</dbReference>
<evidence type="ECO:0000313" key="2">
    <source>
        <dbReference type="EMBL" id="NYH77631.1"/>
    </source>
</evidence>
<dbReference type="Proteomes" id="UP000548304">
    <property type="component" value="Unassembled WGS sequence"/>
</dbReference>
<dbReference type="AlphaFoldDB" id="A0A852YSE6"/>
<organism evidence="2 3">
    <name type="scientific">Actinopolyspora biskrensis</name>
    <dbReference type="NCBI Taxonomy" id="1470178"/>
    <lineage>
        <taxon>Bacteria</taxon>
        <taxon>Bacillati</taxon>
        <taxon>Actinomycetota</taxon>
        <taxon>Actinomycetes</taxon>
        <taxon>Actinopolysporales</taxon>
        <taxon>Actinopolysporaceae</taxon>
        <taxon>Actinopolyspora</taxon>
    </lineage>
</organism>
<feature type="region of interest" description="Disordered" evidence="1">
    <location>
        <begin position="123"/>
        <end position="145"/>
    </location>
</feature>
<dbReference type="Gene3D" id="3.40.50.1860">
    <property type="match status" value="1"/>
</dbReference>
<evidence type="ECO:0000313" key="3">
    <source>
        <dbReference type="Proteomes" id="UP000548304"/>
    </source>
</evidence>
<proteinExistence type="predicted"/>
<reference evidence="2 3" key="1">
    <citation type="submission" date="2020-07" db="EMBL/GenBank/DDBJ databases">
        <title>Genomic Encyclopedia of Type Strains, Phase III (KMG-III): the genomes of soil and plant-associated and newly described type strains.</title>
        <authorList>
            <person name="Whitman W."/>
        </authorList>
    </citation>
    <scope>NUCLEOTIDE SEQUENCE [LARGE SCALE GENOMIC DNA]</scope>
    <source>
        <strain evidence="2 3">CECT 8576</strain>
    </source>
</reference>
<sequence length="145" mass="14840">MTTQRIGLIVPSSNITMETEVPALLGHEDRACHSSSAAPHNVDAESLHAMVGEGDRCPGELADAGTDVIGYACLVTLMAGAPVRTSASNGNSAPSPVEPVQRALGLPVVIATTATAREPLRATGTAPRIPGGGAALDEEVRRVEH</sequence>
<comment type="caution">
    <text evidence="2">The sequence shown here is derived from an EMBL/GenBank/DDBJ whole genome shotgun (WGS) entry which is preliminary data.</text>
</comment>
<name>A0A852YSE6_9ACTN</name>
<keyword evidence="2" id="KW-0413">Isomerase</keyword>
<evidence type="ECO:0000256" key="1">
    <source>
        <dbReference type="SAM" id="MobiDB-lite"/>
    </source>
</evidence>
<dbReference type="EMBL" id="JACBYW010000001">
    <property type="protein sequence ID" value="NYH77631.1"/>
    <property type="molecule type" value="Genomic_DNA"/>
</dbReference>